<keyword evidence="4" id="KW-0804">Transcription</keyword>
<dbReference type="Gene3D" id="1.10.10.10">
    <property type="entry name" value="Winged helix-like DNA-binding domain superfamily/Winged helix DNA-binding domain"/>
    <property type="match status" value="1"/>
</dbReference>
<dbReference type="InterPro" id="IPR005119">
    <property type="entry name" value="LysR_subst-bd"/>
</dbReference>
<reference evidence="7 8" key="1">
    <citation type="submission" date="2024-06" db="EMBL/GenBank/DDBJ databases">
        <title>The Natural Products Discovery Center: Release of the First 8490 Sequenced Strains for Exploring Actinobacteria Biosynthetic Diversity.</title>
        <authorList>
            <person name="Kalkreuter E."/>
            <person name="Kautsar S.A."/>
            <person name="Yang D."/>
            <person name="Bader C.D."/>
            <person name="Teijaro C.N."/>
            <person name="Fluegel L."/>
            <person name="Davis C.M."/>
            <person name="Simpson J.R."/>
            <person name="Lauterbach L."/>
            <person name="Steele A.D."/>
            <person name="Gui C."/>
            <person name="Meng S."/>
            <person name="Li G."/>
            <person name="Viehrig K."/>
            <person name="Ye F."/>
            <person name="Su P."/>
            <person name="Kiefer A.F."/>
            <person name="Nichols A."/>
            <person name="Cepeda A.J."/>
            <person name="Yan W."/>
            <person name="Fan B."/>
            <person name="Jiang Y."/>
            <person name="Adhikari A."/>
            <person name="Zheng C.-J."/>
            <person name="Schuster L."/>
            <person name="Cowan T.M."/>
            <person name="Smanski M.J."/>
            <person name="Chevrette M.G."/>
            <person name="De Carvalho L.P.S."/>
            <person name="Shen B."/>
        </authorList>
    </citation>
    <scope>NUCLEOTIDE SEQUENCE [LARGE SCALE GENOMIC DNA]</scope>
    <source>
        <strain evidence="7 8">NPDC050100</strain>
    </source>
</reference>
<comment type="caution">
    <text evidence="7">The sequence shown here is derived from an EMBL/GenBank/DDBJ whole genome shotgun (WGS) entry which is preliminary data.</text>
</comment>
<evidence type="ECO:0000256" key="5">
    <source>
        <dbReference type="SAM" id="MobiDB-lite"/>
    </source>
</evidence>
<sequence length="315" mass="34120">MDLVRHLRYFVVIAEELHFGNAAARLGMAQPPLSQRVKRLEDELGVRLFDRTSRQVRLTDAGRVLLPEARELVERAERIRELMARTVRGDTASLRAAVPPDLGASVLAALIARFRAGHPDVRLTPTEMGTSDQVDALLGGELDLGVLRHPVMAAGLGFGPILVQHPGVLLREEDELATLATVHLADLAGRELVLPPRALEPGLHDETLAGCRRHGFVPAEVRHAVHGQFMIGLVLAGTAVALGHRADVPGVVWRPLAGTPLSWRISTAWRGEPSEHVAGFAELTTRVLREDAGMSDEGASPRQWVAPRPATGFLA</sequence>
<dbReference type="EMBL" id="JBFALK010000001">
    <property type="protein sequence ID" value="MEV0967443.1"/>
    <property type="molecule type" value="Genomic_DNA"/>
</dbReference>
<feature type="domain" description="HTH lysR-type" evidence="6">
    <location>
        <begin position="1"/>
        <end position="59"/>
    </location>
</feature>
<organism evidence="7 8">
    <name type="scientific">Microtetraspora glauca</name>
    <dbReference type="NCBI Taxonomy" id="1996"/>
    <lineage>
        <taxon>Bacteria</taxon>
        <taxon>Bacillati</taxon>
        <taxon>Actinomycetota</taxon>
        <taxon>Actinomycetes</taxon>
        <taxon>Streptosporangiales</taxon>
        <taxon>Streptosporangiaceae</taxon>
        <taxon>Microtetraspora</taxon>
    </lineage>
</organism>
<dbReference type="Gene3D" id="3.40.190.10">
    <property type="entry name" value="Periplasmic binding protein-like II"/>
    <property type="match status" value="2"/>
</dbReference>
<feature type="region of interest" description="Disordered" evidence="5">
    <location>
        <begin position="292"/>
        <end position="315"/>
    </location>
</feature>
<dbReference type="Pfam" id="PF03466">
    <property type="entry name" value="LysR_substrate"/>
    <property type="match status" value="1"/>
</dbReference>
<comment type="similarity">
    <text evidence="1">Belongs to the LysR transcriptional regulatory family.</text>
</comment>
<dbReference type="InterPro" id="IPR036390">
    <property type="entry name" value="WH_DNA-bd_sf"/>
</dbReference>
<evidence type="ECO:0000256" key="2">
    <source>
        <dbReference type="ARBA" id="ARBA00023015"/>
    </source>
</evidence>
<protein>
    <submittedName>
        <fullName evidence="7">LysR substrate-binding domain-containing protein</fullName>
    </submittedName>
</protein>
<dbReference type="PRINTS" id="PR00039">
    <property type="entry name" value="HTHLYSR"/>
</dbReference>
<evidence type="ECO:0000259" key="6">
    <source>
        <dbReference type="PROSITE" id="PS50931"/>
    </source>
</evidence>
<evidence type="ECO:0000313" key="7">
    <source>
        <dbReference type="EMBL" id="MEV0967443.1"/>
    </source>
</evidence>
<keyword evidence="8" id="KW-1185">Reference proteome</keyword>
<dbReference type="PANTHER" id="PTHR30346:SF0">
    <property type="entry name" value="HCA OPERON TRANSCRIPTIONAL ACTIVATOR HCAR"/>
    <property type="match status" value="1"/>
</dbReference>
<name>A0ABV3G730_MICGL</name>
<dbReference type="CDD" id="cd08414">
    <property type="entry name" value="PBP2_LTTR_aromatics_like"/>
    <property type="match status" value="1"/>
</dbReference>
<gene>
    <name evidence="7" type="ORF">AB0I59_02310</name>
</gene>
<dbReference type="SUPFAM" id="SSF53850">
    <property type="entry name" value="Periplasmic binding protein-like II"/>
    <property type="match status" value="1"/>
</dbReference>
<proteinExistence type="inferred from homology"/>
<accession>A0ABV3G730</accession>
<dbReference type="Proteomes" id="UP001551675">
    <property type="component" value="Unassembled WGS sequence"/>
</dbReference>
<evidence type="ECO:0000256" key="3">
    <source>
        <dbReference type="ARBA" id="ARBA00023125"/>
    </source>
</evidence>
<dbReference type="RefSeq" id="WP_358129196.1">
    <property type="nucleotide sequence ID" value="NZ_JBFALK010000001.1"/>
</dbReference>
<dbReference type="PROSITE" id="PS50931">
    <property type="entry name" value="HTH_LYSR"/>
    <property type="match status" value="1"/>
</dbReference>
<dbReference type="SUPFAM" id="SSF46785">
    <property type="entry name" value="Winged helix' DNA-binding domain"/>
    <property type="match status" value="1"/>
</dbReference>
<dbReference type="PANTHER" id="PTHR30346">
    <property type="entry name" value="TRANSCRIPTIONAL DUAL REGULATOR HCAR-RELATED"/>
    <property type="match status" value="1"/>
</dbReference>
<keyword evidence="3" id="KW-0238">DNA-binding</keyword>
<evidence type="ECO:0000313" key="8">
    <source>
        <dbReference type="Proteomes" id="UP001551675"/>
    </source>
</evidence>
<evidence type="ECO:0000256" key="1">
    <source>
        <dbReference type="ARBA" id="ARBA00009437"/>
    </source>
</evidence>
<dbReference type="Pfam" id="PF00126">
    <property type="entry name" value="HTH_1"/>
    <property type="match status" value="1"/>
</dbReference>
<dbReference type="InterPro" id="IPR000847">
    <property type="entry name" value="LysR_HTH_N"/>
</dbReference>
<dbReference type="InterPro" id="IPR036388">
    <property type="entry name" value="WH-like_DNA-bd_sf"/>
</dbReference>
<keyword evidence="2" id="KW-0805">Transcription regulation</keyword>
<evidence type="ECO:0000256" key="4">
    <source>
        <dbReference type="ARBA" id="ARBA00023163"/>
    </source>
</evidence>